<organism evidence="2 3">
    <name type="scientific">Thelonectria olida</name>
    <dbReference type="NCBI Taxonomy" id="1576542"/>
    <lineage>
        <taxon>Eukaryota</taxon>
        <taxon>Fungi</taxon>
        <taxon>Dikarya</taxon>
        <taxon>Ascomycota</taxon>
        <taxon>Pezizomycotina</taxon>
        <taxon>Sordariomycetes</taxon>
        <taxon>Hypocreomycetidae</taxon>
        <taxon>Hypocreales</taxon>
        <taxon>Nectriaceae</taxon>
        <taxon>Thelonectria</taxon>
    </lineage>
</organism>
<evidence type="ECO:0000313" key="2">
    <source>
        <dbReference type="EMBL" id="KAH6889919.1"/>
    </source>
</evidence>
<feature type="region of interest" description="Disordered" evidence="1">
    <location>
        <begin position="1"/>
        <end position="27"/>
    </location>
</feature>
<reference evidence="2 3" key="1">
    <citation type="journal article" date="2021" name="Nat. Commun.">
        <title>Genetic determinants of endophytism in the Arabidopsis root mycobiome.</title>
        <authorList>
            <person name="Mesny F."/>
            <person name="Miyauchi S."/>
            <person name="Thiergart T."/>
            <person name="Pickel B."/>
            <person name="Atanasova L."/>
            <person name="Karlsson M."/>
            <person name="Huettel B."/>
            <person name="Barry K.W."/>
            <person name="Haridas S."/>
            <person name="Chen C."/>
            <person name="Bauer D."/>
            <person name="Andreopoulos W."/>
            <person name="Pangilinan J."/>
            <person name="LaButti K."/>
            <person name="Riley R."/>
            <person name="Lipzen A."/>
            <person name="Clum A."/>
            <person name="Drula E."/>
            <person name="Henrissat B."/>
            <person name="Kohler A."/>
            <person name="Grigoriev I.V."/>
            <person name="Martin F.M."/>
            <person name="Hacquard S."/>
        </authorList>
    </citation>
    <scope>NUCLEOTIDE SEQUENCE [LARGE SCALE GENOMIC DNA]</scope>
    <source>
        <strain evidence="2 3">MPI-CAGE-CH-0241</strain>
    </source>
</reference>
<proteinExistence type="predicted"/>
<name>A0A9P8W886_9HYPO</name>
<dbReference type="EMBL" id="JAGPYM010000010">
    <property type="protein sequence ID" value="KAH6889919.1"/>
    <property type="molecule type" value="Genomic_DNA"/>
</dbReference>
<gene>
    <name evidence="2" type="ORF">B0T10DRAFT_487088</name>
</gene>
<protein>
    <submittedName>
        <fullName evidence="2">Uncharacterized protein</fullName>
    </submittedName>
</protein>
<feature type="compositionally biased region" description="Basic and acidic residues" evidence="1">
    <location>
        <begin position="14"/>
        <end position="27"/>
    </location>
</feature>
<feature type="compositionally biased region" description="Polar residues" evidence="1">
    <location>
        <begin position="1"/>
        <end position="12"/>
    </location>
</feature>
<dbReference type="AlphaFoldDB" id="A0A9P8W886"/>
<accession>A0A9P8W886</accession>
<dbReference type="OrthoDB" id="3660930at2759"/>
<evidence type="ECO:0000256" key="1">
    <source>
        <dbReference type="SAM" id="MobiDB-lite"/>
    </source>
</evidence>
<evidence type="ECO:0000313" key="3">
    <source>
        <dbReference type="Proteomes" id="UP000777438"/>
    </source>
</evidence>
<sequence>MGQNTTNKTIHTSLYKEADRGAKTQTRDLDIGSPSVFEYNITSARQLDRQTPLRLSHSTNLSITPPPSLLKMKLGATFVSLVASQAVCILAAPSAEAPAADTTSLEAECGALGVMNWDLDSLPDNVDRSQLRKCKEHPEDHTSPYVKRDLFKRKKGSCVHETDHGCGNGGYCWRSCKATHNFSQRFHWCWQAWNKGYGDWVKCKSADDCNAAFFKGGTCSHKGDCDACGCGHCCPKDSCRVSDP</sequence>
<comment type="caution">
    <text evidence="2">The sequence shown here is derived from an EMBL/GenBank/DDBJ whole genome shotgun (WGS) entry which is preliminary data.</text>
</comment>
<keyword evidence="3" id="KW-1185">Reference proteome</keyword>
<dbReference type="Proteomes" id="UP000777438">
    <property type="component" value="Unassembled WGS sequence"/>
</dbReference>